<dbReference type="AlphaFoldDB" id="A0A2Z3GHS1"/>
<evidence type="ECO:0000313" key="2">
    <source>
        <dbReference type="Proteomes" id="UP000245999"/>
    </source>
</evidence>
<dbReference type="EMBL" id="CP029145">
    <property type="protein sequence ID" value="AWM31352.1"/>
    <property type="molecule type" value="Genomic_DNA"/>
</dbReference>
<reference evidence="2" key="1">
    <citation type="submission" date="2018-04" db="EMBL/GenBank/DDBJ databases">
        <title>Complete genome of Antarctic heterotrophic bacterium Hymenobacter nivis.</title>
        <authorList>
            <person name="Terashima M."/>
        </authorList>
    </citation>
    <scope>NUCLEOTIDE SEQUENCE [LARGE SCALE GENOMIC DNA]</scope>
    <source>
        <strain evidence="2">NBRC 111535</strain>
    </source>
</reference>
<dbReference type="RefSeq" id="WP_109651738.1">
    <property type="nucleotide sequence ID" value="NZ_CP029145.1"/>
</dbReference>
<dbReference type="Proteomes" id="UP000245999">
    <property type="component" value="Chromosome"/>
</dbReference>
<dbReference type="KEGG" id="hnv:DDQ68_00255"/>
<proteinExistence type="predicted"/>
<accession>A0A2Z3GHS1</accession>
<gene>
    <name evidence="1" type="ORF">DDQ68_00255</name>
</gene>
<organism evidence="1 2">
    <name type="scientific">Hymenobacter nivis</name>
    <dbReference type="NCBI Taxonomy" id="1850093"/>
    <lineage>
        <taxon>Bacteria</taxon>
        <taxon>Pseudomonadati</taxon>
        <taxon>Bacteroidota</taxon>
        <taxon>Cytophagia</taxon>
        <taxon>Cytophagales</taxon>
        <taxon>Hymenobacteraceae</taxon>
        <taxon>Hymenobacter</taxon>
    </lineage>
</organism>
<evidence type="ECO:0000313" key="1">
    <source>
        <dbReference type="EMBL" id="AWM31352.1"/>
    </source>
</evidence>
<sequence>MALTINDTTYAGEAASSFIVKSVIGNEVVQKGLVYVKDGIKKAYTIPRLQVDGIIQDRIPTPISPSSSVGNMVVDGRTLNPADYMVYAEFDPRDFEAHWFATQLNPTLIDRRLPVSIESVLIQEVMKQHNKFLGQAILKSNKTAGVKPFAYFDGLITRAKADVSVPKVASPVVLTVANIADALQSVLNATTPDVLYDPDMKFLLSYKTAQIYEQYQRTATFKNVDTTQAGIMRFGGRTIEPLFGMPDDTIFFAKAKADLDSNLWVGMNSIDDATVQLARLQANSELYFIKMLMKVDTNYGFGAQTTLYAV</sequence>
<name>A0A2Z3GHS1_9BACT</name>
<evidence type="ECO:0008006" key="3">
    <source>
        <dbReference type="Google" id="ProtNLM"/>
    </source>
</evidence>
<keyword evidence="2" id="KW-1185">Reference proteome</keyword>
<protein>
    <recommendedName>
        <fullName evidence="3">Phage major capsid protein</fullName>
    </recommendedName>
</protein>
<dbReference type="OrthoDB" id="1029573at2"/>